<evidence type="ECO:0000256" key="1">
    <source>
        <dbReference type="SAM" id="Coils"/>
    </source>
</evidence>
<feature type="compositionally biased region" description="Polar residues" evidence="2">
    <location>
        <begin position="298"/>
        <end position="312"/>
    </location>
</feature>
<dbReference type="GO" id="GO:0046983">
    <property type="term" value="F:protein dimerization activity"/>
    <property type="evidence" value="ECO:0007669"/>
    <property type="project" value="InterPro"/>
</dbReference>
<feature type="compositionally biased region" description="Acidic residues" evidence="2">
    <location>
        <begin position="642"/>
        <end position="652"/>
    </location>
</feature>
<feature type="region of interest" description="Disordered" evidence="2">
    <location>
        <begin position="588"/>
        <end position="612"/>
    </location>
</feature>
<gene>
    <name evidence="4" type="ORF">EG327_008020</name>
</gene>
<evidence type="ECO:0000259" key="3">
    <source>
        <dbReference type="PROSITE" id="PS50888"/>
    </source>
</evidence>
<evidence type="ECO:0000313" key="5">
    <source>
        <dbReference type="Proteomes" id="UP000490939"/>
    </source>
</evidence>
<reference evidence="4 5" key="1">
    <citation type="submission" date="2019-07" db="EMBL/GenBank/DDBJ databases">
        <title>Venturia inaequalis Genome Resource.</title>
        <authorList>
            <person name="Lichtner F.J."/>
        </authorList>
    </citation>
    <scope>NUCLEOTIDE SEQUENCE [LARGE SCALE GENOMIC DNA]</scope>
    <source>
        <strain evidence="4 5">DMI_063113</strain>
    </source>
</reference>
<feature type="region of interest" description="Disordered" evidence="2">
    <location>
        <begin position="336"/>
        <end position="386"/>
    </location>
</feature>
<name>A0A8H3UXE2_VENIN</name>
<comment type="caution">
    <text evidence="4">The sequence shown here is derived from an EMBL/GenBank/DDBJ whole genome shotgun (WGS) entry which is preliminary data.</text>
</comment>
<accession>A0A8H3UXE2</accession>
<evidence type="ECO:0000313" key="4">
    <source>
        <dbReference type="EMBL" id="KAE9976504.1"/>
    </source>
</evidence>
<sequence>MATNRAAQEWSQSEPYKALTPSATHDFSNLTGLDVDFDFDFLNDFDPTNAANHSVKPAGSIDANPFVTSAQQQHAIQATHISPAPLTMAQGSPMFDMGMPMNYNLQNSQPFENMQNPHEHMQNSHEHLQNPHEHLQNSHEHLQNPHEHNALGLHQMAPPTPNSVEMHTTTARFMHHMDPHQRAIMEHYQMSKPDAVSMAQNHYQSNDSYRQMNNFTPLGTPAVNPHEFMNNDYSVPGAYFSPLASPMLDDQSRNGQHTSASSVATASPIDHDVDMIGDSVPQADLVMKKPIKKASRTPRMSGNRKVSQSPIQKPQRKRTAISVIQSREMNELLEATQHSRLSPTSPRNSRLPHGYSTGSESISPEPLTEVMGPPPRPASAKPSPATLGTSPNFVARGYMSSPATPASLMRLQPNGEVAGSITAPSPMRETGTDVPMLEEFALPEAVISSPRRPSVSRIDTTITSRDATPRMGARRAIKSGVATPIVPSSGPTTTRSTLIHSAMTSPTNGLASPVLSKQGPKSRLTKKRGSMSNNVQLSPAIRPKVSISPNIQPLLPGGGPGALSDQERTTFLASRSNYQNLIEGTNIPGVSYPSDLPTQLTSKRTSHKIAEQGRRQRINIALQKMQQLLPKSLPGDKKGENDDGDDDDDDDDSVKRKGSGSGGGKSGGNSKAATVESAIVYIEQLQLQKKQWDDENADRERWVSERVSDQNELAELRQKVQDLEKRLAATQEATYVPIAGVDPNRPILDPSPSTPGAVAHVPRISLSNNATDPVGLTIEHSWTGICQRLYYDLPLETKDARCERKCNVGLRLDVD</sequence>
<feature type="region of interest" description="Disordered" evidence="2">
    <location>
        <begin position="504"/>
        <end position="533"/>
    </location>
</feature>
<dbReference type="SMART" id="SM00353">
    <property type="entry name" value="HLH"/>
    <property type="match status" value="1"/>
</dbReference>
<feature type="compositionally biased region" description="Polar residues" evidence="2">
    <location>
        <begin position="1"/>
        <end position="14"/>
    </location>
</feature>
<feature type="region of interest" description="Disordered" evidence="2">
    <location>
        <begin position="1"/>
        <end position="23"/>
    </location>
</feature>
<feature type="region of interest" description="Disordered" evidence="2">
    <location>
        <begin position="284"/>
        <end position="320"/>
    </location>
</feature>
<dbReference type="Pfam" id="PF00010">
    <property type="entry name" value="HLH"/>
    <property type="match status" value="1"/>
</dbReference>
<dbReference type="Proteomes" id="UP000490939">
    <property type="component" value="Unassembled WGS sequence"/>
</dbReference>
<evidence type="ECO:0000256" key="2">
    <source>
        <dbReference type="SAM" id="MobiDB-lite"/>
    </source>
</evidence>
<dbReference type="SUPFAM" id="SSF47459">
    <property type="entry name" value="HLH, helix-loop-helix DNA-binding domain"/>
    <property type="match status" value="1"/>
</dbReference>
<feature type="compositionally biased region" description="Polar residues" evidence="2">
    <location>
        <begin position="253"/>
        <end position="265"/>
    </location>
</feature>
<keyword evidence="5" id="KW-1185">Reference proteome</keyword>
<feature type="region of interest" description="Disordered" evidence="2">
    <location>
        <begin position="248"/>
        <end position="268"/>
    </location>
</feature>
<protein>
    <recommendedName>
        <fullName evidence="3">BHLH domain-containing protein</fullName>
    </recommendedName>
</protein>
<feature type="region of interest" description="Disordered" evidence="2">
    <location>
        <begin position="628"/>
        <end position="671"/>
    </location>
</feature>
<feature type="coiled-coil region" evidence="1">
    <location>
        <begin position="706"/>
        <end position="733"/>
    </location>
</feature>
<dbReference type="PROSITE" id="PS50888">
    <property type="entry name" value="BHLH"/>
    <property type="match status" value="1"/>
</dbReference>
<organism evidence="4 5">
    <name type="scientific">Venturia inaequalis</name>
    <name type="common">Apple scab fungus</name>
    <dbReference type="NCBI Taxonomy" id="5025"/>
    <lineage>
        <taxon>Eukaryota</taxon>
        <taxon>Fungi</taxon>
        <taxon>Dikarya</taxon>
        <taxon>Ascomycota</taxon>
        <taxon>Pezizomycotina</taxon>
        <taxon>Dothideomycetes</taxon>
        <taxon>Pleosporomycetidae</taxon>
        <taxon>Venturiales</taxon>
        <taxon>Venturiaceae</taxon>
        <taxon>Venturia</taxon>
    </lineage>
</organism>
<proteinExistence type="predicted"/>
<dbReference type="EMBL" id="WNWR01000496">
    <property type="protein sequence ID" value="KAE9976504.1"/>
    <property type="molecule type" value="Genomic_DNA"/>
</dbReference>
<dbReference type="InterPro" id="IPR011598">
    <property type="entry name" value="bHLH_dom"/>
</dbReference>
<dbReference type="AlphaFoldDB" id="A0A8H3UXE2"/>
<feature type="compositionally biased region" description="Polar residues" evidence="2">
    <location>
        <begin position="336"/>
        <end position="348"/>
    </location>
</feature>
<dbReference type="InterPro" id="IPR036638">
    <property type="entry name" value="HLH_DNA-bd_sf"/>
</dbReference>
<dbReference type="Gene3D" id="4.10.280.10">
    <property type="entry name" value="Helix-loop-helix DNA-binding domain"/>
    <property type="match status" value="1"/>
</dbReference>
<feature type="domain" description="BHLH" evidence="3">
    <location>
        <begin position="602"/>
        <end position="685"/>
    </location>
</feature>
<keyword evidence="1" id="KW-0175">Coiled coil</keyword>